<gene>
    <name evidence="3" type="primary">yxaH</name>
    <name evidence="3" type="ORF">GCM10011487_08260</name>
</gene>
<evidence type="ECO:0000313" key="3">
    <source>
        <dbReference type="EMBL" id="GFE78826.1"/>
    </source>
</evidence>
<evidence type="ECO:0000313" key="4">
    <source>
        <dbReference type="Proteomes" id="UP000445000"/>
    </source>
</evidence>
<feature type="transmembrane region" description="Helical" evidence="1">
    <location>
        <begin position="341"/>
        <end position="365"/>
    </location>
</feature>
<evidence type="ECO:0000256" key="1">
    <source>
        <dbReference type="SAM" id="Phobius"/>
    </source>
</evidence>
<dbReference type="AlphaFoldDB" id="A0A829Y7P5"/>
<protein>
    <submittedName>
        <fullName evidence="3">Transporter</fullName>
    </submittedName>
</protein>
<keyword evidence="1" id="KW-1133">Transmembrane helix</keyword>
<dbReference type="PANTHER" id="PTHR30590">
    <property type="entry name" value="INNER MEMBRANE PROTEIN"/>
    <property type="match status" value="1"/>
</dbReference>
<organism evidence="3 4">
    <name type="scientific">Steroidobacter agaridevorans</name>
    <dbReference type="NCBI Taxonomy" id="2695856"/>
    <lineage>
        <taxon>Bacteria</taxon>
        <taxon>Pseudomonadati</taxon>
        <taxon>Pseudomonadota</taxon>
        <taxon>Gammaproteobacteria</taxon>
        <taxon>Steroidobacterales</taxon>
        <taxon>Steroidobacteraceae</taxon>
        <taxon>Steroidobacter</taxon>
    </lineage>
</organism>
<feature type="transmembrane region" description="Helical" evidence="1">
    <location>
        <begin position="133"/>
        <end position="153"/>
    </location>
</feature>
<feature type="transmembrane region" description="Helical" evidence="1">
    <location>
        <begin position="371"/>
        <end position="390"/>
    </location>
</feature>
<accession>A0A829Y7P5</accession>
<feature type="transmembrane region" description="Helical" evidence="1">
    <location>
        <begin position="300"/>
        <end position="320"/>
    </location>
</feature>
<dbReference type="InterPro" id="IPR007349">
    <property type="entry name" value="DUF418"/>
</dbReference>
<dbReference type="Pfam" id="PF04235">
    <property type="entry name" value="DUF418"/>
    <property type="match status" value="1"/>
</dbReference>
<name>A0A829Y7P5_9GAMM</name>
<reference evidence="4" key="1">
    <citation type="submission" date="2020-01" db="EMBL/GenBank/DDBJ databases">
        <title>'Steroidobacter agaridevorans' sp. nov., agar-degrading bacteria isolated from rhizosphere soils.</title>
        <authorList>
            <person name="Ikenaga M."/>
            <person name="Kataoka M."/>
            <person name="Murouchi A."/>
            <person name="Katsuragi S."/>
            <person name="Sakai M."/>
        </authorList>
    </citation>
    <scope>NUCLEOTIDE SEQUENCE [LARGE SCALE GENOMIC DNA]</scope>
    <source>
        <strain evidence="4">YU21-B</strain>
    </source>
</reference>
<feature type="transmembrane region" description="Helical" evidence="1">
    <location>
        <begin position="261"/>
        <end position="280"/>
    </location>
</feature>
<feature type="domain" description="DUF418" evidence="2">
    <location>
        <begin position="249"/>
        <end position="409"/>
    </location>
</feature>
<keyword evidence="1" id="KW-0472">Membrane</keyword>
<sequence length="429" mass="48140">MLDTMRGIAVLGILLMNITGFGLPYAYDNPTVWGANSATDLAVWRVMALFFEGTMRGLFTLLFGTSALLFLQRHAARANDLRPADLYFRRTLWLIVFGLVNGYVLLWSGDVLFYYGFAGLVLFVFRDLSPQRLLILAAVFMFFQTAISAGEWLDFHETQALAQAANERRAAGEPLADGDQEAIDAYAALQAEFQPARENLEAYVANVRDSYASAFAVLRGDTWFMQSVFFFRHGIVECFGMMLLGMALLKWGVLTGASSNRTYLAMIVIGYAIGLIVNAAEVRELEGGGFSAEAMMNALLTYDLGRIPMTLGHLGLIAIICRTPWLANAARAFAAVGQMALTNYLTQSLLCLFIFTGAGLAWYGQLARHELYYVVAAIWAIQLIWSPLWLRHFRYGPAEWLWRSLTYWRLQPMRGMERRPQAALLRTDR</sequence>
<comment type="caution">
    <text evidence="3">The sequence shown here is derived from an EMBL/GenBank/DDBJ whole genome shotgun (WGS) entry which is preliminary data.</text>
</comment>
<feature type="transmembrane region" description="Helical" evidence="1">
    <location>
        <begin position="47"/>
        <end position="71"/>
    </location>
</feature>
<feature type="transmembrane region" description="Helical" evidence="1">
    <location>
        <begin position="229"/>
        <end position="249"/>
    </location>
</feature>
<dbReference type="PANTHER" id="PTHR30590:SF2">
    <property type="entry name" value="INNER MEMBRANE PROTEIN"/>
    <property type="match status" value="1"/>
</dbReference>
<keyword evidence="4" id="KW-1185">Reference proteome</keyword>
<dbReference type="InterPro" id="IPR052529">
    <property type="entry name" value="Bact_Transport_Assoc"/>
</dbReference>
<feature type="transmembrane region" description="Helical" evidence="1">
    <location>
        <begin position="7"/>
        <end position="27"/>
    </location>
</feature>
<feature type="transmembrane region" description="Helical" evidence="1">
    <location>
        <begin position="91"/>
        <end position="106"/>
    </location>
</feature>
<dbReference type="EMBL" id="BLJN01000001">
    <property type="protein sequence ID" value="GFE78826.1"/>
    <property type="molecule type" value="Genomic_DNA"/>
</dbReference>
<evidence type="ECO:0000259" key="2">
    <source>
        <dbReference type="Pfam" id="PF04235"/>
    </source>
</evidence>
<dbReference type="Proteomes" id="UP000445000">
    <property type="component" value="Unassembled WGS sequence"/>
</dbReference>
<keyword evidence="1" id="KW-0812">Transmembrane</keyword>
<proteinExistence type="predicted"/>